<name>A0AAD9KUD1_RIDPI</name>
<evidence type="ECO:0000313" key="2">
    <source>
        <dbReference type="Proteomes" id="UP001209878"/>
    </source>
</evidence>
<organism evidence="1 2">
    <name type="scientific">Ridgeia piscesae</name>
    <name type="common">Tubeworm</name>
    <dbReference type="NCBI Taxonomy" id="27915"/>
    <lineage>
        <taxon>Eukaryota</taxon>
        <taxon>Metazoa</taxon>
        <taxon>Spiralia</taxon>
        <taxon>Lophotrochozoa</taxon>
        <taxon>Annelida</taxon>
        <taxon>Polychaeta</taxon>
        <taxon>Sedentaria</taxon>
        <taxon>Canalipalpata</taxon>
        <taxon>Sabellida</taxon>
        <taxon>Siboglinidae</taxon>
        <taxon>Ridgeia</taxon>
    </lineage>
</organism>
<dbReference type="Proteomes" id="UP001209878">
    <property type="component" value="Unassembled WGS sequence"/>
</dbReference>
<accession>A0AAD9KUD1</accession>
<proteinExistence type="predicted"/>
<dbReference type="EMBL" id="JAODUO010000577">
    <property type="protein sequence ID" value="KAK2177829.1"/>
    <property type="molecule type" value="Genomic_DNA"/>
</dbReference>
<evidence type="ECO:0000313" key="1">
    <source>
        <dbReference type="EMBL" id="KAK2177829.1"/>
    </source>
</evidence>
<gene>
    <name evidence="1" type="ORF">NP493_577g02043</name>
</gene>
<keyword evidence="2" id="KW-1185">Reference proteome</keyword>
<protein>
    <submittedName>
        <fullName evidence="1">Uncharacterized protein</fullName>
    </submittedName>
</protein>
<comment type="caution">
    <text evidence="1">The sequence shown here is derived from an EMBL/GenBank/DDBJ whole genome shotgun (WGS) entry which is preliminary data.</text>
</comment>
<sequence length="130" mass="14271">MSRYTAVQTRPNTYHVKSHTPTITACTHDMNRFFHFQTSVSMDLGVPTSLFRIWKNTIDASTALKPYRGGMRSMCNDTGSSVFEGTPEPFKTVLKSPDMFTSAPLSHVATAGLVNNVRNDGSRDFCCGGG</sequence>
<dbReference type="AlphaFoldDB" id="A0AAD9KUD1"/>
<reference evidence="1" key="1">
    <citation type="journal article" date="2023" name="Mol. Biol. Evol.">
        <title>Third-Generation Sequencing Reveals the Adaptive Role of the Epigenome in Three Deep-Sea Polychaetes.</title>
        <authorList>
            <person name="Perez M."/>
            <person name="Aroh O."/>
            <person name="Sun Y."/>
            <person name="Lan Y."/>
            <person name="Juniper S.K."/>
            <person name="Young C.R."/>
            <person name="Angers B."/>
            <person name="Qian P.Y."/>
        </authorList>
    </citation>
    <scope>NUCLEOTIDE SEQUENCE</scope>
    <source>
        <strain evidence="1">R07B-5</strain>
    </source>
</reference>